<dbReference type="SMART" id="SM00015">
    <property type="entry name" value="IQ"/>
    <property type="match status" value="3"/>
</dbReference>
<protein>
    <submittedName>
        <fullName evidence="1">Uncharacterized protein</fullName>
    </submittedName>
</protein>
<dbReference type="InterPro" id="IPR000048">
    <property type="entry name" value="IQ_motif_EF-hand-BS"/>
</dbReference>
<keyword evidence="2" id="KW-1185">Reference proteome</keyword>
<dbReference type="Gene3D" id="1.20.5.190">
    <property type="match status" value="1"/>
</dbReference>
<dbReference type="OrthoDB" id="411082at2759"/>
<reference evidence="1" key="1">
    <citation type="submission" date="2021-02" db="EMBL/GenBank/DDBJ databases">
        <authorList>
            <person name="Dougan E. K."/>
            <person name="Rhodes N."/>
            <person name="Thang M."/>
            <person name="Chan C."/>
        </authorList>
    </citation>
    <scope>NUCLEOTIDE SEQUENCE</scope>
</reference>
<name>A0A812U6I2_9DINO</name>
<gene>
    <name evidence="1" type="ORF">SNAT2548_LOCUS31501</name>
</gene>
<evidence type="ECO:0000313" key="1">
    <source>
        <dbReference type="EMBL" id="CAE7559243.1"/>
    </source>
</evidence>
<organism evidence="1 2">
    <name type="scientific">Symbiodinium natans</name>
    <dbReference type="NCBI Taxonomy" id="878477"/>
    <lineage>
        <taxon>Eukaryota</taxon>
        <taxon>Sar</taxon>
        <taxon>Alveolata</taxon>
        <taxon>Dinophyceae</taxon>
        <taxon>Suessiales</taxon>
        <taxon>Symbiodiniaceae</taxon>
        <taxon>Symbiodinium</taxon>
    </lineage>
</organism>
<dbReference type="PROSITE" id="PS50096">
    <property type="entry name" value="IQ"/>
    <property type="match status" value="1"/>
</dbReference>
<evidence type="ECO:0000313" key="2">
    <source>
        <dbReference type="Proteomes" id="UP000604046"/>
    </source>
</evidence>
<dbReference type="EMBL" id="CAJNDS010002662">
    <property type="protein sequence ID" value="CAE7559243.1"/>
    <property type="molecule type" value="Genomic_DNA"/>
</dbReference>
<proteinExistence type="predicted"/>
<sequence length="838" mass="95483">MAPPAFSTLGVSFVENELEQTKQKFQATKNARDLALTRVQQHEAACIAAEQEWLNIQNRHRRRDEAARLLQSWWLRVGMRRAASFPLYEFLEHHRLLRARQCLGENLLDLRRCVHDLHIEDADREQSCVRIQRWWRHVLAKRVMKIIAMYGKVSKIKTVVENAAAKIQAVVRGTSARREVGVLRESRKAAEEEAERRLEQIKMQAVLSIQNTYRKSVAVKQVQLLRARMFAAVMSQGVSDVNMGPHKNNLQSFGRKLMSRSAAGVFVPSSGRWGNRETWKVLDPPVDGSSLTVQCSIQHLDDVLPGDDGKHCQCQGEVVRGSSLSSQPPTSFQQVDLNRTALQNADWVFCSNQWQECQCNNEVRWGSGQKWMFISPPTNDEVFTVKCDVQTLGDPLPGEDGKHCQCLVEHGSTFEKQLNPMLLHQQVADKSGSHLIASCEIFEASQHRGPKDQALWEAVEPFCSEAWEANAAGDESLAAGPRRLSFSSMQNLMQARIDARFAENYNRLVDEDGWLPRAFVNYYAGAPGSKHANMTEQLIRSVHMFSEAPIVVLHLGSRTPDSWTAERFPRLLLVHAAPMEPDAHRSFNFNKLRSFLISRAMTGVELDSDQFVGPGVDYMFEMTEKEITKETPLPILPVHFYSFTQADTPNNVWWQRYCPDPPACKHHTMRWSHAHPTWTFYSLPFLGRWLRRHFRDEQLPALTDESGNLAALAVAKIPEDEDLLNVATWEEKGTKQWCKFDNDYHEFADMLSWSPEKGAETTTGDIANDPKFYPHGAAKAFWTAHNCKDPAATAKMLDEIEVRWKQGLYPKSTITYKGHFWQSGSELRQAFPDLPCIF</sequence>
<dbReference type="Proteomes" id="UP000604046">
    <property type="component" value="Unassembled WGS sequence"/>
</dbReference>
<comment type="caution">
    <text evidence="1">The sequence shown here is derived from an EMBL/GenBank/DDBJ whole genome shotgun (WGS) entry which is preliminary data.</text>
</comment>
<dbReference type="AlphaFoldDB" id="A0A812U6I2"/>
<accession>A0A812U6I2</accession>